<evidence type="ECO:0000256" key="2">
    <source>
        <dbReference type="SAM" id="Phobius"/>
    </source>
</evidence>
<protein>
    <recommendedName>
        <fullName evidence="3">DUF7847 domain-containing protein</fullName>
    </recommendedName>
</protein>
<comment type="caution">
    <text evidence="4">The sequence shown here is derived from an EMBL/GenBank/DDBJ whole genome shotgun (WGS) entry which is preliminary data.</text>
</comment>
<gene>
    <name evidence="4" type="ORF">F4554_004266</name>
</gene>
<evidence type="ECO:0000256" key="1">
    <source>
        <dbReference type="SAM" id="MobiDB-lite"/>
    </source>
</evidence>
<feature type="transmembrane region" description="Helical" evidence="2">
    <location>
        <begin position="221"/>
        <end position="241"/>
    </location>
</feature>
<evidence type="ECO:0000313" key="5">
    <source>
        <dbReference type="Proteomes" id="UP000579605"/>
    </source>
</evidence>
<organism evidence="4 5">
    <name type="scientific">Actinopolymorpha rutila</name>
    <dbReference type="NCBI Taxonomy" id="446787"/>
    <lineage>
        <taxon>Bacteria</taxon>
        <taxon>Bacillati</taxon>
        <taxon>Actinomycetota</taxon>
        <taxon>Actinomycetes</taxon>
        <taxon>Propionibacteriales</taxon>
        <taxon>Actinopolymorphaceae</taxon>
        <taxon>Actinopolymorpha</taxon>
    </lineage>
</organism>
<evidence type="ECO:0000259" key="3">
    <source>
        <dbReference type="Pfam" id="PF25231"/>
    </source>
</evidence>
<feature type="region of interest" description="Disordered" evidence="1">
    <location>
        <begin position="385"/>
        <end position="410"/>
    </location>
</feature>
<name>A0A852ZI89_9ACTN</name>
<feature type="domain" description="DUF7847" evidence="3">
    <location>
        <begin position="271"/>
        <end position="362"/>
    </location>
</feature>
<dbReference type="InterPro" id="IPR057169">
    <property type="entry name" value="DUF7847"/>
</dbReference>
<dbReference type="EMBL" id="JACBZH010000001">
    <property type="protein sequence ID" value="NYH91628.1"/>
    <property type="molecule type" value="Genomic_DNA"/>
</dbReference>
<dbReference type="RefSeq" id="WP_179789178.1">
    <property type="nucleotide sequence ID" value="NZ_BAAARR010000001.1"/>
</dbReference>
<feature type="transmembrane region" description="Helical" evidence="2">
    <location>
        <begin position="291"/>
        <end position="312"/>
    </location>
</feature>
<keyword evidence="2" id="KW-0812">Transmembrane</keyword>
<reference evidence="4 5" key="1">
    <citation type="submission" date="2020-07" db="EMBL/GenBank/DDBJ databases">
        <title>Sequencing the genomes of 1000 actinobacteria strains.</title>
        <authorList>
            <person name="Klenk H.-P."/>
        </authorList>
    </citation>
    <scope>NUCLEOTIDE SEQUENCE [LARGE SCALE GENOMIC DNA]</scope>
    <source>
        <strain evidence="4 5">DSM 18448</strain>
    </source>
</reference>
<feature type="transmembrane region" description="Helical" evidence="2">
    <location>
        <begin position="189"/>
        <end position="215"/>
    </location>
</feature>
<sequence length="410" mass="41523">MTDTGTQPGGPPGESPGGRPGWGDGQGGGWGDSAPPPAAPGWGAAPPHWGGGQPWGTARPQAPKPGVVPLRPLGFGEVLDGAFTTVQRYPKIMLGLSTAVMAVLTAAYFLTLFVGFGGMVAPTPDELTRISDATWVGLAASGVALALAYWVAQSVLTGMITVTVARGVLGRPASVGEVWRVARHHVLRLLAVTFLIALAYLVALAVVVLVVVLAFVTSTALGIVAAVVLGLGLIFAGVVFGTRTALSSAALVLETQPVDATQPYAGQRPISVVSAIRRSWGLVRGRTLRTFGILFVANVVGSVVSSVIQTAFTLLATGLGLGLGDSFRGGQFLTLVVAGIGGLAASVLQIAFLAAVTALVYVDARMRGEGLDITLAQYASADPVGSGGPAPGAAVSPMPGAEPPSPWATR</sequence>
<evidence type="ECO:0000313" key="4">
    <source>
        <dbReference type="EMBL" id="NYH91628.1"/>
    </source>
</evidence>
<dbReference type="AlphaFoldDB" id="A0A852ZI89"/>
<dbReference type="PANTHER" id="PTHR33133:SF1">
    <property type="entry name" value="EXPRESSED PROTEIN-RELATED"/>
    <property type="match status" value="1"/>
</dbReference>
<feature type="transmembrane region" description="Helical" evidence="2">
    <location>
        <begin position="98"/>
        <end position="121"/>
    </location>
</feature>
<dbReference type="Pfam" id="PF25231">
    <property type="entry name" value="DUF7847"/>
    <property type="match status" value="1"/>
</dbReference>
<feature type="compositionally biased region" description="Pro residues" evidence="1">
    <location>
        <begin position="400"/>
        <end position="410"/>
    </location>
</feature>
<keyword evidence="2" id="KW-1133">Transmembrane helix</keyword>
<feature type="transmembrane region" description="Helical" evidence="2">
    <location>
        <begin position="332"/>
        <end position="362"/>
    </location>
</feature>
<dbReference type="Proteomes" id="UP000579605">
    <property type="component" value="Unassembled WGS sequence"/>
</dbReference>
<proteinExistence type="predicted"/>
<keyword evidence="2" id="KW-0472">Membrane</keyword>
<feature type="region of interest" description="Disordered" evidence="1">
    <location>
        <begin position="1"/>
        <end position="64"/>
    </location>
</feature>
<accession>A0A852ZI89</accession>
<feature type="compositionally biased region" description="Gly residues" evidence="1">
    <location>
        <begin position="15"/>
        <end position="31"/>
    </location>
</feature>
<feature type="transmembrane region" description="Helical" evidence="2">
    <location>
        <begin position="133"/>
        <end position="152"/>
    </location>
</feature>
<keyword evidence="5" id="KW-1185">Reference proteome</keyword>
<dbReference type="PANTHER" id="PTHR33133">
    <property type="entry name" value="OS08G0107100 PROTEIN-RELATED"/>
    <property type="match status" value="1"/>
</dbReference>